<dbReference type="GeneTree" id="ENSGT00940000162813"/>
<dbReference type="InterPro" id="IPR003915">
    <property type="entry name" value="PKD_2"/>
</dbReference>
<reference evidence="10 11" key="1">
    <citation type="submission" date="2009-06" db="EMBL/GenBank/DDBJ databases">
        <title>The Genome Sequence of Loxodonta africana (African elephant).</title>
        <authorList>
            <person name="Di Palma F."/>
            <person name="Heiman D."/>
            <person name="Young S."/>
            <person name="Johnson J."/>
            <person name="Lander E.S."/>
            <person name="Lindblad-Toh K."/>
        </authorList>
    </citation>
    <scope>NUCLEOTIDE SEQUENCE [LARGE SCALE GENOMIC DNA]</scope>
    <source>
        <strain evidence="10 11">Isolate ISIS603380</strain>
    </source>
</reference>
<evidence type="ECO:0000256" key="5">
    <source>
        <dbReference type="ARBA" id="ARBA00023136"/>
    </source>
</evidence>
<evidence type="ECO:0000256" key="2">
    <source>
        <dbReference type="ARBA" id="ARBA00007200"/>
    </source>
</evidence>
<dbReference type="Proteomes" id="UP000007646">
    <property type="component" value="Unassembled WGS sequence"/>
</dbReference>
<dbReference type="PANTHER" id="PTHR10877:SF136">
    <property type="entry name" value="POLYCYSTIN-1-LIKE PROTEIN 3"/>
    <property type="match status" value="1"/>
</dbReference>
<sequence>GLPRWLAYLCWLLLGITSLASAFFTALYSLELNKDQATSWVISLVLSVLQNTFISQPVKVLKTTFHPRLVLRTVHKRETLAPLVPTHLSALVQILFLTLLMTTIYSAKNSNRFYLHQAIQKSFSHHFSEIKLLKDFYPWAICTLLPNLYGDYRGFITDGNSFLLGNVLLRQIRNADTALFPRRVSPQEQMKASHQDQEDTENYGVNWGPPDTNTTQSDSIWHYQSQETLCGYPIQGEFATYSGGGYVVRLGRNSSTALRVLQHLKQNHWLDQHTKSLFVEFVVFNANVNLFCVVTLILECSKLGAFFTSVRLDSLISLWTSKNSFAWPIISQVIYYLLVCYYTFIQGCRLKQQRWRFFSRKRNILDTSIILISFVTLGLDMKRTSLHKKNLARYRHNRDGYYAIIMLNNQTTLPCYRFVSFYEAVKMNSAV</sequence>
<evidence type="ECO:0000259" key="8">
    <source>
        <dbReference type="Pfam" id="PF08016"/>
    </source>
</evidence>
<accession>G3TGU0</accession>
<comment type="subcellular location">
    <subcellularLocation>
        <location evidence="1">Membrane</location>
        <topology evidence="1">Multi-pass membrane protein</topology>
    </subcellularLocation>
</comment>
<dbReference type="GO" id="GO:0005262">
    <property type="term" value="F:calcium channel activity"/>
    <property type="evidence" value="ECO:0007669"/>
    <property type="project" value="TreeGrafter"/>
</dbReference>
<dbReference type="InParanoid" id="G3TGU0"/>
<dbReference type="Pfam" id="PF08016">
    <property type="entry name" value="PKD_channel"/>
    <property type="match status" value="1"/>
</dbReference>
<dbReference type="InterPro" id="IPR046791">
    <property type="entry name" value="Polycystin_dom"/>
</dbReference>
<dbReference type="GO" id="GO:0005509">
    <property type="term" value="F:calcium ion binding"/>
    <property type="evidence" value="ECO:0007669"/>
    <property type="project" value="InterPro"/>
</dbReference>
<evidence type="ECO:0000313" key="11">
    <source>
        <dbReference type="Proteomes" id="UP000007646"/>
    </source>
</evidence>
<evidence type="ECO:0000256" key="4">
    <source>
        <dbReference type="ARBA" id="ARBA00022989"/>
    </source>
</evidence>
<dbReference type="Pfam" id="PF20519">
    <property type="entry name" value="Polycystin_dom"/>
    <property type="match status" value="1"/>
</dbReference>
<dbReference type="GO" id="GO:0050982">
    <property type="term" value="P:detection of mechanical stimulus"/>
    <property type="evidence" value="ECO:0007669"/>
    <property type="project" value="TreeGrafter"/>
</dbReference>
<dbReference type="PRINTS" id="PR01433">
    <property type="entry name" value="POLYCYSTIN2"/>
</dbReference>
<protein>
    <submittedName>
        <fullName evidence="10">Uncharacterized protein</fullName>
    </submittedName>
</protein>
<feature type="transmembrane region" description="Helical" evidence="7">
    <location>
        <begin position="6"/>
        <end position="30"/>
    </location>
</feature>
<keyword evidence="5 7" id="KW-0472">Membrane</keyword>
<feature type="domain" description="Polycystin cation channel PKD1/PKD2" evidence="8">
    <location>
        <begin position="329"/>
        <end position="401"/>
    </location>
</feature>
<evidence type="ECO:0000259" key="9">
    <source>
        <dbReference type="Pfam" id="PF20519"/>
    </source>
</evidence>
<dbReference type="Ensembl" id="ENSLAFT00000016339.4">
    <property type="protein sequence ID" value="ENSLAFP00000013719.4"/>
    <property type="gene ID" value="ENSLAFG00000016325.4"/>
</dbReference>
<evidence type="ECO:0000256" key="1">
    <source>
        <dbReference type="ARBA" id="ARBA00004141"/>
    </source>
</evidence>
<keyword evidence="3 7" id="KW-0812">Transmembrane</keyword>
<comment type="similarity">
    <text evidence="2">Belongs to the polycystin family.</text>
</comment>
<dbReference type="AlphaFoldDB" id="G3TGU0"/>
<organism evidence="10 11">
    <name type="scientific">Loxodonta africana</name>
    <name type="common">African elephant</name>
    <dbReference type="NCBI Taxonomy" id="9785"/>
    <lineage>
        <taxon>Eukaryota</taxon>
        <taxon>Metazoa</taxon>
        <taxon>Chordata</taxon>
        <taxon>Craniata</taxon>
        <taxon>Vertebrata</taxon>
        <taxon>Euteleostomi</taxon>
        <taxon>Mammalia</taxon>
        <taxon>Eutheria</taxon>
        <taxon>Afrotheria</taxon>
        <taxon>Proboscidea</taxon>
        <taxon>Elephantidae</taxon>
        <taxon>Loxodonta</taxon>
    </lineage>
</organism>
<dbReference type="HOGENOM" id="CLU_552718_0_0_1"/>
<dbReference type="eggNOG" id="KOG3599">
    <property type="taxonomic scope" value="Eukaryota"/>
</dbReference>
<keyword evidence="4 7" id="KW-1133">Transmembrane helix</keyword>
<keyword evidence="11" id="KW-1185">Reference proteome</keyword>
<proteinExistence type="inferred from homology"/>
<dbReference type="PANTHER" id="PTHR10877">
    <property type="entry name" value="POLYCYSTIN FAMILY MEMBER"/>
    <property type="match status" value="1"/>
</dbReference>
<evidence type="ECO:0000313" key="10">
    <source>
        <dbReference type="Ensembl" id="ENSLAFP00000013719.4"/>
    </source>
</evidence>
<dbReference type="OMA" id="WMELALI"/>
<dbReference type="InterPro" id="IPR013122">
    <property type="entry name" value="PKD1_2_channel"/>
</dbReference>
<dbReference type="STRING" id="9785.ENSLAFP00000013719"/>
<evidence type="ECO:0000256" key="6">
    <source>
        <dbReference type="ARBA" id="ARBA00023180"/>
    </source>
</evidence>
<dbReference type="GO" id="GO:0016020">
    <property type="term" value="C:membrane"/>
    <property type="evidence" value="ECO:0007669"/>
    <property type="project" value="UniProtKB-SubCell"/>
</dbReference>
<evidence type="ECO:0000256" key="7">
    <source>
        <dbReference type="SAM" id="Phobius"/>
    </source>
</evidence>
<evidence type="ECO:0000256" key="3">
    <source>
        <dbReference type="ARBA" id="ARBA00022692"/>
    </source>
</evidence>
<name>G3TGU0_LOXAF</name>
<feature type="transmembrane region" description="Helical" evidence="7">
    <location>
        <begin position="325"/>
        <end position="344"/>
    </location>
</feature>
<feature type="transmembrane region" description="Helical" evidence="7">
    <location>
        <begin position="277"/>
        <end position="298"/>
    </location>
</feature>
<reference evidence="10" key="2">
    <citation type="submission" date="2025-08" db="UniProtKB">
        <authorList>
            <consortium name="Ensembl"/>
        </authorList>
    </citation>
    <scope>IDENTIFICATION</scope>
    <source>
        <strain evidence="10">Isolate ISIS603380</strain>
    </source>
</reference>
<feature type="transmembrane region" description="Helical" evidence="7">
    <location>
        <begin position="88"/>
        <end position="107"/>
    </location>
</feature>
<reference evidence="10" key="3">
    <citation type="submission" date="2025-09" db="UniProtKB">
        <authorList>
            <consortium name="Ensembl"/>
        </authorList>
    </citation>
    <scope>IDENTIFICATION</scope>
    <source>
        <strain evidence="10">Isolate ISIS603380</strain>
    </source>
</reference>
<dbReference type="InterPro" id="IPR051223">
    <property type="entry name" value="Polycystin"/>
</dbReference>
<keyword evidence="6" id="KW-0325">Glycoprotein</keyword>
<feature type="domain" description="Polycystin" evidence="9">
    <location>
        <begin position="127"/>
        <end position="314"/>
    </location>
</feature>